<dbReference type="PANTHER" id="PTHR43436">
    <property type="entry name" value="ARAC-FAMILY TRANSCRIPTIONAL REGULATOR"/>
    <property type="match status" value="1"/>
</dbReference>
<sequence length="317" mass="35461">MNNILRMPSSSHIVDAEHPELAAPRAELCRRIERHTPGEGLFETVLPGLFFARLTKPGDLNRAVHSPALCVIAQGSKHVMLADELYVYDALRYLVVSLDLPVCGQVVEASPEAPYLSFRLDFDAAEIAELMLRVGPVETGVQRSARGMFLGRTNGSLLDAVLRLMRLLDTPDDIPVLAPLAKQEILYRTLKGEQGWRLGQIATADSQAQRIARAIAWLKAHYAEPLRIEEVAREVHMSTSSLHHHFKAVTALSPLQYQKQLRLQEARRLLMSEAVDAATAGHRVGYESPSQFSREYSRLFGAPPARDQRRFRERLSA</sequence>
<dbReference type="AlphaFoldDB" id="A0A9X3YNH9"/>
<proteinExistence type="predicted"/>
<dbReference type="SMART" id="SM00342">
    <property type="entry name" value="HTH_ARAC"/>
    <property type="match status" value="1"/>
</dbReference>
<evidence type="ECO:0000256" key="2">
    <source>
        <dbReference type="ARBA" id="ARBA00023163"/>
    </source>
</evidence>
<keyword evidence="1" id="KW-0805">Transcription regulation</keyword>
<dbReference type="Pfam" id="PF06719">
    <property type="entry name" value="AraC_N"/>
    <property type="match status" value="1"/>
</dbReference>
<accession>A0A9X3YNH9</accession>
<dbReference type="RefSeq" id="WP_263541626.1">
    <property type="nucleotide sequence ID" value="NZ_JAOVZO020000018.1"/>
</dbReference>
<feature type="domain" description="HTH araC/xylS-type" evidence="3">
    <location>
        <begin position="212"/>
        <end position="310"/>
    </location>
</feature>
<dbReference type="SUPFAM" id="SSF46689">
    <property type="entry name" value="Homeodomain-like"/>
    <property type="match status" value="2"/>
</dbReference>
<dbReference type="Pfam" id="PF12833">
    <property type="entry name" value="HTH_18"/>
    <property type="match status" value="1"/>
</dbReference>
<evidence type="ECO:0000313" key="4">
    <source>
        <dbReference type="EMBL" id="MDC8013983.1"/>
    </source>
</evidence>
<keyword evidence="5" id="KW-1185">Reference proteome</keyword>
<dbReference type="Gene3D" id="1.10.10.60">
    <property type="entry name" value="Homeodomain-like"/>
    <property type="match status" value="2"/>
</dbReference>
<gene>
    <name evidence="4" type="ORF">OD750_015675</name>
</gene>
<evidence type="ECO:0000259" key="3">
    <source>
        <dbReference type="PROSITE" id="PS01124"/>
    </source>
</evidence>
<protein>
    <submittedName>
        <fullName evidence="4">AraC family transcriptional regulator</fullName>
    </submittedName>
</protein>
<dbReference type="InterPro" id="IPR018060">
    <property type="entry name" value="HTH_AraC"/>
</dbReference>
<dbReference type="EMBL" id="JAOVZO020000018">
    <property type="protein sequence ID" value="MDC8013983.1"/>
    <property type="molecule type" value="Genomic_DNA"/>
</dbReference>
<organism evidence="4 5">
    <name type="scientific">Tahibacter soli</name>
    <dbReference type="NCBI Taxonomy" id="2983605"/>
    <lineage>
        <taxon>Bacteria</taxon>
        <taxon>Pseudomonadati</taxon>
        <taxon>Pseudomonadota</taxon>
        <taxon>Gammaproteobacteria</taxon>
        <taxon>Lysobacterales</taxon>
        <taxon>Rhodanobacteraceae</taxon>
        <taxon>Tahibacter</taxon>
    </lineage>
</organism>
<dbReference type="InterPro" id="IPR009057">
    <property type="entry name" value="Homeodomain-like_sf"/>
</dbReference>
<dbReference type="GO" id="GO:0043565">
    <property type="term" value="F:sequence-specific DNA binding"/>
    <property type="evidence" value="ECO:0007669"/>
    <property type="project" value="InterPro"/>
</dbReference>
<evidence type="ECO:0000313" key="5">
    <source>
        <dbReference type="Proteomes" id="UP001139971"/>
    </source>
</evidence>
<comment type="caution">
    <text evidence="4">The sequence shown here is derived from an EMBL/GenBank/DDBJ whole genome shotgun (WGS) entry which is preliminary data.</text>
</comment>
<dbReference type="InterPro" id="IPR009594">
    <property type="entry name" value="Tscrpt_reg_HTH_AraC_N"/>
</dbReference>
<name>A0A9X3YNH9_9GAMM</name>
<keyword evidence="2" id="KW-0804">Transcription</keyword>
<dbReference type="PANTHER" id="PTHR43436:SF1">
    <property type="entry name" value="TRANSCRIPTIONAL REGULATORY PROTEIN"/>
    <property type="match status" value="1"/>
</dbReference>
<dbReference type="GO" id="GO:0003700">
    <property type="term" value="F:DNA-binding transcription factor activity"/>
    <property type="evidence" value="ECO:0007669"/>
    <property type="project" value="InterPro"/>
</dbReference>
<reference evidence="4" key="1">
    <citation type="submission" date="2023-02" db="EMBL/GenBank/DDBJ databases">
        <title>Tahibacter soli sp. nov. isolated from soil.</title>
        <authorList>
            <person name="Baek J.H."/>
            <person name="Lee J.K."/>
            <person name="Choi D.G."/>
            <person name="Jeon C.O."/>
        </authorList>
    </citation>
    <scope>NUCLEOTIDE SEQUENCE</scope>
    <source>
        <strain evidence="4">BL</strain>
    </source>
</reference>
<evidence type="ECO:0000256" key="1">
    <source>
        <dbReference type="ARBA" id="ARBA00023015"/>
    </source>
</evidence>
<dbReference type="Proteomes" id="UP001139971">
    <property type="component" value="Unassembled WGS sequence"/>
</dbReference>
<dbReference type="PROSITE" id="PS01124">
    <property type="entry name" value="HTH_ARAC_FAMILY_2"/>
    <property type="match status" value="1"/>
</dbReference>